<keyword evidence="3 7" id="KW-0812">Transmembrane</keyword>
<feature type="transmembrane region" description="Helical" evidence="7">
    <location>
        <begin position="54"/>
        <end position="78"/>
    </location>
</feature>
<sequence length="315" mass="37004">MISKLNSVDSDLNYSSSLDEIKETSWQSMKKFFYNSQRGTCCDRTPRQWIEMCIYYMGYTMFIVCLFFGFLMGCLFVVKSTYPNTPIRTKETLTAAYHPGLGFVPNIVFTKHPIIWYSLDPAEEKSLGEYVQELDKFFITYKRADPKKYVDCKSGKKGNKPCFFDLGDLDDCYVPGYQYSNSSMCFFLKLNKMRDWIPKYYQHELDFQDEMSQSLIDHILASTNRKKVFVECLGENLWDNEHLGKMTYYPQQSFEGYFFPYKGEPDYLPPLVAVKLKQVTTGVVIHIKCTVWAKNVKMRLNHLHMKIFLDNTLPY</sequence>
<dbReference type="EMBL" id="JABFTP020000144">
    <property type="protein sequence ID" value="KAL3282609.1"/>
    <property type="molecule type" value="Genomic_DNA"/>
</dbReference>
<proteinExistence type="inferred from homology"/>
<comment type="subcellular location">
    <subcellularLocation>
        <location evidence="1">Membrane</location>
        <topology evidence="1">Single-pass type II membrane protein</topology>
    </subcellularLocation>
</comment>
<evidence type="ECO:0000256" key="2">
    <source>
        <dbReference type="ARBA" id="ARBA00005876"/>
    </source>
</evidence>
<evidence type="ECO:0000313" key="9">
    <source>
        <dbReference type="Proteomes" id="UP001516400"/>
    </source>
</evidence>
<comment type="caution">
    <text evidence="8">The sequence shown here is derived from an EMBL/GenBank/DDBJ whole genome shotgun (WGS) entry which is preliminary data.</text>
</comment>
<comment type="similarity">
    <text evidence="2">Belongs to the X(+)/potassium ATPases subunit beta family.</text>
</comment>
<dbReference type="AlphaFoldDB" id="A0ABD2NW24"/>
<gene>
    <name evidence="8" type="ORF">HHI36_005784</name>
</gene>
<keyword evidence="4" id="KW-0735">Signal-anchor</keyword>
<evidence type="ECO:0000256" key="3">
    <source>
        <dbReference type="ARBA" id="ARBA00022692"/>
    </source>
</evidence>
<evidence type="ECO:0000256" key="6">
    <source>
        <dbReference type="ARBA" id="ARBA00023136"/>
    </source>
</evidence>
<organism evidence="8 9">
    <name type="scientific">Cryptolaemus montrouzieri</name>
    <dbReference type="NCBI Taxonomy" id="559131"/>
    <lineage>
        <taxon>Eukaryota</taxon>
        <taxon>Metazoa</taxon>
        <taxon>Ecdysozoa</taxon>
        <taxon>Arthropoda</taxon>
        <taxon>Hexapoda</taxon>
        <taxon>Insecta</taxon>
        <taxon>Pterygota</taxon>
        <taxon>Neoptera</taxon>
        <taxon>Endopterygota</taxon>
        <taxon>Coleoptera</taxon>
        <taxon>Polyphaga</taxon>
        <taxon>Cucujiformia</taxon>
        <taxon>Coccinelloidea</taxon>
        <taxon>Coccinellidae</taxon>
        <taxon>Scymninae</taxon>
        <taxon>Scymnini</taxon>
        <taxon>Cryptolaemus</taxon>
    </lineage>
</organism>
<protein>
    <submittedName>
        <fullName evidence="8">Uncharacterized protein</fullName>
    </submittedName>
</protein>
<keyword evidence="9" id="KW-1185">Reference proteome</keyword>
<dbReference type="Pfam" id="PF00287">
    <property type="entry name" value="Na_K-ATPase"/>
    <property type="match status" value="1"/>
</dbReference>
<dbReference type="Gene3D" id="2.60.40.1660">
    <property type="entry name" value="Na, k-atpase alpha subunit"/>
    <property type="match status" value="1"/>
</dbReference>
<accession>A0ABD2NW24</accession>
<keyword evidence="6 7" id="KW-0472">Membrane</keyword>
<dbReference type="Proteomes" id="UP001516400">
    <property type="component" value="Unassembled WGS sequence"/>
</dbReference>
<evidence type="ECO:0000256" key="4">
    <source>
        <dbReference type="ARBA" id="ARBA00022968"/>
    </source>
</evidence>
<dbReference type="InterPro" id="IPR000402">
    <property type="entry name" value="Na/K_ATPase_sub_beta"/>
</dbReference>
<dbReference type="PANTHER" id="PTHR11523">
    <property type="entry name" value="SODIUM/POTASSIUM-DEPENDENT ATPASE BETA SUBUNIT"/>
    <property type="match status" value="1"/>
</dbReference>
<reference evidence="8 9" key="1">
    <citation type="journal article" date="2021" name="BMC Biol.">
        <title>Horizontally acquired antibacterial genes associated with adaptive radiation of ladybird beetles.</title>
        <authorList>
            <person name="Li H.S."/>
            <person name="Tang X.F."/>
            <person name="Huang Y.H."/>
            <person name="Xu Z.Y."/>
            <person name="Chen M.L."/>
            <person name="Du X.Y."/>
            <person name="Qiu B.Y."/>
            <person name="Chen P.T."/>
            <person name="Zhang W."/>
            <person name="Slipinski A."/>
            <person name="Escalona H.E."/>
            <person name="Waterhouse R.M."/>
            <person name="Zwick A."/>
            <person name="Pang H."/>
        </authorList>
    </citation>
    <scope>NUCLEOTIDE SEQUENCE [LARGE SCALE GENOMIC DNA]</scope>
    <source>
        <strain evidence="8">SYSU2018</strain>
    </source>
</reference>
<keyword evidence="5 7" id="KW-1133">Transmembrane helix</keyword>
<evidence type="ECO:0000256" key="5">
    <source>
        <dbReference type="ARBA" id="ARBA00022989"/>
    </source>
</evidence>
<evidence type="ECO:0000256" key="1">
    <source>
        <dbReference type="ARBA" id="ARBA00004606"/>
    </source>
</evidence>
<evidence type="ECO:0000256" key="7">
    <source>
        <dbReference type="SAM" id="Phobius"/>
    </source>
</evidence>
<name>A0ABD2NW24_9CUCU</name>
<evidence type="ECO:0000313" key="8">
    <source>
        <dbReference type="EMBL" id="KAL3282609.1"/>
    </source>
</evidence>
<dbReference type="PANTHER" id="PTHR11523:SF31">
    <property type="entry name" value="AT04468P-RELATED"/>
    <property type="match status" value="1"/>
</dbReference>
<dbReference type="InterPro" id="IPR038702">
    <property type="entry name" value="Na/K_ATPase_sub_beta_sf"/>
</dbReference>
<dbReference type="GO" id="GO:0016020">
    <property type="term" value="C:membrane"/>
    <property type="evidence" value="ECO:0007669"/>
    <property type="project" value="UniProtKB-SubCell"/>
</dbReference>